<dbReference type="Gene3D" id="1.10.443.10">
    <property type="entry name" value="Intergrase catalytic core"/>
    <property type="match status" value="1"/>
</dbReference>
<dbReference type="CDD" id="cd00397">
    <property type="entry name" value="DNA_BRE_C"/>
    <property type="match status" value="1"/>
</dbReference>
<dbReference type="eggNOG" id="COG0582">
    <property type="taxonomic scope" value="Bacteria"/>
</dbReference>
<evidence type="ECO:0000259" key="2">
    <source>
        <dbReference type="PROSITE" id="PS51898"/>
    </source>
</evidence>
<reference evidence="3 4" key="1">
    <citation type="submission" date="2006-02" db="EMBL/GenBank/DDBJ databases">
        <authorList>
            <person name="Amann R."/>
            <person name="Ferriera S."/>
            <person name="Johnson J."/>
            <person name="Kravitz S."/>
            <person name="Halpern A."/>
            <person name="Remington K."/>
            <person name="Beeson K."/>
            <person name="Tran B."/>
            <person name="Rogers Y.-H."/>
            <person name="Friedman R."/>
            <person name="Venter J.C."/>
        </authorList>
    </citation>
    <scope>NUCLEOTIDE SEQUENCE [LARGE SCALE GENOMIC DNA]</scope>
    <source>
        <strain evidence="3 4">DSM 3645</strain>
    </source>
</reference>
<name>A3ZM05_9BACT</name>
<dbReference type="EMBL" id="AANZ01000001">
    <property type="protein sequence ID" value="EAQ82788.1"/>
    <property type="molecule type" value="Genomic_DNA"/>
</dbReference>
<dbReference type="InterPro" id="IPR002104">
    <property type="entry name" value="Integrase_catalytic"/>
</dbReference>
<comment type="caution">
    <text evidence="3">The sequence shown here is derived from an EMBL/GenBank/DDBJ whole genome shotgun (WGS) entry which is preliminary data.</text>
</comment>
<dbReference type="PROSITE" id="PS51898">
    <property type="entry name" value="TYR_RECOMBINASE"/>
    <property type="match status" value="1"/>
</dbReference>
<evidence type="ECO:0000313" key="3">
    <source>
        <dbReference type="EMBL" id="EAQ82788.1"/>
    </source>
</evidence>
<sequence>MPSGRPFQIRYTDPTNNREVRISVGSRDIEEAERLKVETEARLVLGINVQSTGQLAAGPEMDWDSFREQYRVLHLATVRDKTAMAAESRLDIAERILKPKCLGDIADSSALQNLQVRLLAGDCSARKRPRSPHTVKGYMAAILATLNWAHLQGWLPNAPKIRLIKTSKNTSMKGRPITETEYKAMLKATPKVVGDEAAESWLYVLRALWESALRLEELMHVSWNKPGTIRPVWETGKHPILDIPASMQKNDTDQTIPLLPGFEALLLKTPEANRTGWAFNPESLQLRLGRKVKHQRPDAEWVGKVISRIGKEANIIVADADKKTGRPVKYASAHDLRRSCGNRLRNAGVPPLVISRVMRHASWETTRKHYAPGDVQKDAEILRNGKHLDDSLPK</sequence>
<dbReference type="PANTHER" id="PTHR30349">
    <property type="entry name" value="PHAGE INTEGRASE-RELATED"/>
    <property type="match status" value="1"/>
</dbReference>
<organism evidence="3 4">
    <name type="scientific">Blastopirellula marina DSM 3645</name>
    <dbReference type="NCBI Taxonomy" id="314230"/>
    <lineage>
        <taxon>Bacteria</taxon>
        <taxon>Pseudomonadati</taxon>
        <taxon>Planctomycetota</taxon>
        <taxon>Planctomycetia</taxon>
        <taxon>Pirellulales</taxon>
        <taxon>Pirellulaceae</taxon>
        <taxon>Blastopirellula</taxon>
    </lineage>
</organism>
<protein>
    <recommendedName>
        <fullName evidence="2">Tyr recombinase domain-containing protein</fullName>
    </recommendedName>
</protein>
<dbReference type="InterPro" id="IPR013762">
    <property type="entry name" value="Integrase-like_cat_sf"/>
</dbReference>
<dbReference type="HOGENOM" id="CLU_635646_0_0_0"/>
<dbReference type="Proteomes" id="UP000004358">
    <property type="component" value="Unassembled WGS sequence"/>
</dbReference>
<accession>A3ZM05</accession>
<dbReference type="PANTHER" id="PTHR30349:SF64">
    <property type="entry name" value="PROPHAGE INTEGRASE INTD-RELATED"/>
    <property type="match status" value="1"/>
</dbReference>
<dbReference type="InterPro" id="IPR011010">
    <property type="entry name" value="DNA_brk_join_enz"/>
</dbReference>
<dbReference type="GO" id="GO:0006310">
    <property type="term" value="P:DNA recombination"/>
    <property type="evidence" value="ECO:0007669"/>
    <property type="project" value="UniProtKB-KW"/>
</dbReference>
<dbReference type="OrthoDB" id="266605at2"/>
<keyword evidence="1" id="KW-0233">DNA recombination</keyword>
<dbReference type="GO" id="GO:0015074">
    <property type="term" value="P:DNA integration"/>
    <property type="evidence" value="ECO:0007669"/>
    <property type="project" value="InterPro"/>
</dbReference>
<dbReference type="STRING" id="314230.DSM3645_10322"/>
<dbReference type="GO" id="GO:0003677">
    <property type="term" value="F:DNA binding"/>
    <property type="evidence" value="ECO:0007669"/>
    <property type="project" value="InterPro"/>
</dbReference>
<dbReference type="InterPro" id="IPR050090">
    <property type="entry name" value="Tyrosine_recombinase_XerCD"/>
</dbReference>
<gene>
    <name evidence="3" type="ORF">DSM3645_10322</name>
</gene>
<evidence type="ECO:0000256" key="1">
    <source>
        <dbReference type="ARBA" id="ARBA00023172"/>
    </source>
</evidence>
<dbReference type="AlphaFoldDB" id="A3ZM05"/>
<dbReference type="SUPFAM" id="SSF56349">
    <property type="entry name" value="DNA breaking-rejoining enzymes"/>
    <property type="match status" value="1"/>
</dbReference>
<dbReference type="Pfam" id="PF00589">
    <property type="entry name" value="Phage_integrase"/>
    <property type="match status" value="1"/>
</dbReference>
<feature type="domain" description="Tyr recombinase" evidence="2">
    <location>
        <begin position="172"/>
        <end position="383"/>
    </location>
</feature>
<proteinExistence type="predicted"/>
<evidence type="ECO:0000313" key="4">
    <source>
        <dbReference type="Proteomes" id="UP000004358"/>
    </source>
</evidence>